<organism evidence="2 3">
    <name type="scientific">Exophiala aquamarina CBS 119918</name>
    <dbReference type="NCBI Taxonomy" id="1182545"/>
    <lineage>
        <taxon>Eukaryota</taxon>
        <taxon>Fungi</taxon>
        <taxon>Dikarya</taxon>
        <taxon>Ascomycota</taxon>
        <taxon>Pezizomycotina</taxon>
        <taxon>Eurotiomycetes</taxon>
        <taxon>Chaetothyriomycetidae</taxon>
        <taxon>Chaetothyriales</taxon>
        <taxon>Herpotrichiellaceae</taxon>
        <taxon>Exophiala</taxon>
    </lineage>
</organism>
<keyword evidence="1" id="KW-0732">Signal</keyword>
<keyword evidence="3" id="KW-1185">Reference proteome</keyword>
<name>A0A072PFH2_9EURO</name>
<protein>
    <submittedName>
        <fullName evidence="2">Uncharacterized protein</fullName>
    </submittedName>
</protein>
<sequence>MSMHWLGLLFACFAARSQCSELPRKQRQLTSQSAVCCLYEYLRIVNYLSHSTTVDIQTLLVLGNVIANNINAGVAWYLLGWHKHLVSIDSSRRYTLVKPFCAKRSGELEKYRSLDYQDSVLSITYNRASSSSVASSETLSKISYLECMKRLSRVGLEIVRERSFSLILRDELSLIIKHRDKLEDIMKHAVHYPREATECRSIQSYVEYWNLRLYVSYMTSELYRPTPKNRKA</sequence>
<dbReference type="VEuPathDB" id="FungiDB:A1O9_09431"/>
<reference evidence="2 3" key="1">
    <citation type="submission" date="2013-03" db="EMBL/GenBank/DDBJ databases">
        <title>The Genome Sequence of Exophiala aquamarina CBS 119918.</title>
        <authorList>
            <consortium name="The Broad Institute Genomics Platform"/>
            <person name="Cuomo C."/>
            <person name="de Hoog S."/>
            <person name="Gorbushina A."/>
            <person name="Walker B."/>
            <person name="Young S.K."/>
            <person name="Zeng Q."/>
            <person name="Gargeya S."/>
            <person name="Fitzgerald M."/>
            <person name="Haas B."/>
            <person name="Abouelleil A."/>
            <person name="Allen A.W."/>
            <person name="Alvarado L."/>
            <person name="Arachchi H.M."/>
            <person name="Berlin A.M."/>
            <person name="Chapman S.B."/>
            <person name="Gainer-Dewar J."/>
            <person name="Goldberg J."/>
            <person name="Griggs A."/>
            <person name="Gujja S."/>
            <person name="Hansen M."/>
            <person name="Howarth C."/>
            <person name="Imamovic A."/>
            <person name="Ireland A."/>
            <person name="Larimer J."/>
            <person name="McCowan C."/>
            <person name="Murphy C."/>
            <person name="Pearson M."/>
            <person name="Poon T.W."/>
            <person name="Priest M."/>
            <person name="Roberts A."/>
            <person name="Saif S."/>
            <person name="Shea T."/>
            <person name="Sisk P."/>
            <person name="Sykes S."/>
            <person name="Wortman J."/>
            <person name="Nusbaum C."/>
            <person name="Birren B."/>
        </authorList>
    </citation>
    <scope>NUCLEOTIDE SEQUENCE [LARGE SCALE GENOMIC DNA]</scope>
    <source>
        <strain evidence="2 3">CBS 119918</strain>
    </source>
</reference>
<dbReference type="AlphaFoldDB" id="A0A072PFH2"/>
<evidence type="ECO:0000313" key="3">
    <source>
        <dbReference type="Proteomes" id="UP000027920"/>
    </source>
</evidence>
<dbReference type="GO" id="GO:0016831">
    <property type="term" value="F:carboxy-lyase activity"/>
    <property type="evidence" value="ECO:0007669"/>
    <property type="project" value="TreeGrafter"/>
</dbReference>
<dbReference type="GeneID" id="25284340"/>
<evidence type="ECO:0000313" key="2">
    <source>
        <dbReference type="EMBL" id="KEF54265.1"/>
    </source>
</evidence>
<dbReference type="RefSeq" id="XP_013256855.1">
    <property type="nucleotide sequence ID" value="XM_013401401.1"/>
</dbReference>
<evidence type="ECO:0000256" key="1">
    <source>
        <dbReference type="SAM" id="SignalP"/>
    </source>
</evidence>
<dbReference type="InterPro" id="IPR004507">
    <property type="entry name" value="UbiX-like"/>
</dbReference>
<dbReference type="EMBL" id="AMGV01000010">
    <property type="protein sequence ID" value="KEF54265.1"/>
    <property type="molecule type" value="Genomic_DNA"/>
</dbReference>
<proteinExistence type="predicted"/>
<accession>A0A072PFH2</accession>
<gene>
    <name evidence="2" type="ORF">A1O9_09431</name>
</gene>
<dbReference type="OrthoDB" id="1747771at2759"/>
<dbReference type="Proteomes" id="UP000027920">
    <property type="component" value="Unassembled WGS sequence"/>
</dbReference>
<comment type="caution">
    <text evidence="2">The sequence shown here is derived from an EMBL/GenBank/DDBJ whole genome shotgun (WGS) entry which is preliminary data.</text>
</comment>
<dbReference type="HOGENOM" id="CLU_1194900_0_0_1"/>
<dbReference type="PANTHER" id="PTHR43374">
    <property type="entry name" value="FLAVIN PRENYLTRANSFERASE"/>
    <property type="match status" value="1"/>
</dbReference>
<feature type="chain" id="PRO_5001681626" evidence="1">
    <location>
        <begin position="20"/>
        <end position="232"/>
    </location>
</feature>
<feature type="signal peptide" evidence="1">
    <location>
        <begin position="1"/>
        <end position="19"/>
    </location>
</feature>
<dbReference type="PANTHER" id="PTHR43374:SF1">
    <property type="entry name" value="FLAVIN PRENYLTRANSFERASE PAD1, MITOCHONDRIAL"/>
    <property type="match status" value="1"/>
</dbReference>
<dbReference type="STRING" id="1182545.A0A072PFH2"/>